<evidence type="ECO:0000256" key="3">
    <source>
        <dbReference type="ARBA" id="ARBA00022603"/>
    </source>
</evidence>
<dbReference type="PANTHER" id="PTHR47816:SF4">
    <property type="entry name" value="RIBOSOMAL RNA SMALL SUBUNIT METHYLTRANSFERASE C"/>
    <property type="match status" value="1"/>
</dbReference>
<dbReference type="CDD" id="cd02440">
    <property type="entry name" value="AdoMet_MTases"/>
    <property type="match status" value="1"/>
</dbReference>
<protein>
    <submittedName>
        <fullName evidence="7">Methyltransferase</fullName>
    </submittedName>
</protein>
<dbReference type="Proteomes" id="UP001227162">
    <property type="component" value="Unassembled WGS sequence"/>
</dbReference>
<dbReference type="RefSeq" id="WP_317626481.1">
    <property type="nucleotide sequence ID" value="NZ_JANFFA010000003.1"/>
</dbReference>
<evidence type="ECO:0000313" key="8">
    <source>
        <dbReference type="Proteomes" id="UP001227162"/>
    </source>
</evidence>
<keyword evidence="5" id="KW-0949">S-adenosyl-L-methionine</keyword>
<dbReference type="InterPro" id="IPR029063">
    <property type="entry name" value="SAM-dependent_MTases_sf"/>
</dbReference>
<keyword evidence="3 7" id="KW-0489">Methyltransferase</keyword>
<keyword evidence="8" id="KW-1185">Reference proteome</keyword>
<accession>A0AAJ1UF11</accession>
<dbReference type="GO" id="GO:0008170">
    <property type="term" value="F:N-methyltransferase activity"/>
    <property type="evidence" value="ECO:0007669"/>
    <property type="project" value="UniProtKB-ARBA"/>
</dbReference>
<gene>
    <name evidence="7" type="ORF">NOI20_12185</name>
</gene>
<dbReference type="EMBL" id="JANFFA010000003">
    <property type="protein sequence ID" value="MDQ2094872.1"/>
    <property type="molecule type" value="Genomic_DNA"/>
</dbReference>
<dbReference type="InterPro" id="IPR007848">
    <property type="entry name" value="Small_mtfrase_dom"/>
</dbReference>
<reference evidence="7" key="1">
    <citation type="submission" date="2022-07" db="EMBL/GenBank/DDBJ databases">
        <authorList>
            <person name="Otstavnykh N."/>
            <person name="Isaeva M."/>
            <person name="Bystritskaya E."/>
        </authorList>
    </citation>
    <scope>NUCLEOTIDE SEQUENCE</scope>
    <source>
        <strain evidence="7">10Alg 79</strain>
    </source>
</reference>
<keyword evidence="1" id="KW-0963">Cytoplasm</keyword>
<dbReference type="GO" id="GO:0003676">
    <property type="term" value="F:nucleic acid binding"/>
    <property type="evidence" value="ECO:0007669"/>
    <property type="project" value="InterPro"/>
</dbReference>
<evidence type="ECO:0000259" key="6">
    <source>
        <dbReference type="Pfam" id="PF05175"/>
    </source>
</evidence>
<dbReference type="Pfam" id="PF05175">
    <property type="entry name" value="MTS"/>
    <property type="match status" value="1"/>
</dbReference>
<dbReference type="Gene3D" id="3.40.50.150">
    <property type="entry name" value="Vaccinia Virus protein VP39"/>
    <property type="match status" value="1"/>
</dbReference>
<dbReference type="GO" id="GO:0008757">
    <property type="term" value="F:S-adenosylmethionine-dependent methyltransferase activity"/>
    <property type="evidence" value="ECO:0007669"/>
    <property type="project" value="InterPro"/>
</dbReference>
<dbReference type="SUPFAM" id="SSF53335">
    <property type="entry name" value="S-adenosyl-L-methionine-dependent methyltransferases"/>
    <property type="match status" value="1"/>
</dbReference>
<evidence type="ECO:0000256" key="1">
    <source>
        <dbReference type="ARBA" id="ARBA00022490"/>
    </source>
</evidence>
<evidence type="ECO:0000313" key="7">
    <source>
        <dbReference type="EMBL" id="MDQ2094872.1"/>
    </source>
</evidence>
<evidence type="ECO:0000256" key="5">
    <source>
        <dbReference type="ARBA" id="ARBA00022691"/>
    </source>
</evidence>
<comment type="caution">
    <text evidence="7">The sequence shown here is derived from an EMBL/GenBank/DDBJ whole genome shotgun (WGS) entry which is preliminary data.</text>
</comment>
<dbReference type="InterPro" id="IPR002052">
    <property type="entry name" value="DNA_methylase_N6_adenine_CS"/>
</dbReference>
<reference evidence="7" key="2">
    <citation type="submission" date="2023-04" db="EMBL/GenBank/DDBJ databases">
        <title>'Rhodoalgimonas zhirmunskyi' gen. nov., isolated from a red alga.</title>
        <authorList>
            <person name="Nedashkovskaya O.I."/>
            <person name="Otstavnykh N.Y."/>
            <person name="Bystritskaya E.P."/>
            <person name="Balabanova L.A."/>
            <person name="Isaeva M.P."/>
        </authorList>
    </citation>
    <scope>NUCLEOTIDE SEQUENCE</scope>
    <source>
        <strain evidence="7">10Alg 79</strain>
    </source>
</reference>
<dbReference type="GO" id="GO:0006364">
    <property type="term" value="P:rRNA processing"/>
    <property type="evidence" value="ECO:0007669"/>
    <property type="project" value="UniProtKB-KW"/>
</dbReference>
<dbReference type="AlphaFoldDB" id="A0AAJ1UF11"/>
<dbReference type="PANTHER" id="PTHR47816">
    <property type="entry name" value="RIBOSOMAL RNA SMALL SUBUNIT METHYLTRANSFERASE C"/>
    <property type="match status" value="1"/>
</dbReference>
<dbReference type="PROSITE" id="PS00092">
    <property type="entry name" value="N6_MTASE"/>
    <property type="match status" value="1"/>
</dbReference>
<dbReference type="GO" id="GO:0032259">
    <property type="term" value="P:methylation"/>
    <property type="evidence" value="ECO:0007669"/>
    <property type="project" value="UniProtKB-KW"/>
</dbReference>
<dbReference type="InterPro" id="IPR046977">
    <property type="entry name" value="RsmC/RlmG"/>
</dbReference>
<evidence type="ECO:0000256" key="2">
    <source>
        <dbReference type="ARBA" id="ARBA00022552"/>
    </source>
</evidence>
<organism evidence="7 8">
    <name type="scientific">Rhodalgimonas zhirmunskyi</name>
    <dbReference type="NCBI Taxonomy" id="2964767"/>
    <lineage>
        <taxon>Bacteria</taxon>
        <taxon>Pseudomonadati</taxon>
        <taxon>Pseudomonadota</taxon>
        <taxon>Alphaproteobacteria</taxon>
        <taxon>Rhodobacterales</taxon>
        <taxon>Roseobacteraceae</taxon>
        <taxon>Rhodalgimonas</taxon>
    </lineage>
</organism>
<keyword evidence="4" id="KW-0808">Transferase</keyword>
<name>A0AAJ1UF11_9RHOB</name>
<feature type="domain" description="Methyltransferase small" evidence="6">
    <location>
        <begin position="155"/>
        <end position="318"/>
    </location>
</feature>
<evidence type="ECO:0000256" key="4">
    <source>
        <dbReference type="ARBA" id="ARBA00022679"/>
    </source>
</evidence>
<sequence>MSGSRLSIFLEDAPLPEGVIVVLGAGAESDLAALPEGAIYVCGQKPDYDILQARRFDVRLEAPERADAVVVFLPRAKRAAQAMLARAAGLAPLVLVDGQKHDGVDSLYKACRARVDCGPAFSKAHGKSFVMYVGDQVGGFDDWVEAGGLREIEGDFVTAPGVFSADGPDPASVALVAALPGTLKGAFADLGAGWGFLSRAVLAREGVVSLDLVEADHVALECARRNVSDPRVRFHWADATRWAPEAKLDGVVMNPPFHEGRRGVPELGQRFIAAAAGMLKPAGHLWMVANRHLPYEAALAEQFHEVTEIGGDTRFKIFRAARPSRKAKR</sequence>
<proteinExistence type="predicted"/>
<keyword evidence="2" id="KW-0698">rRNA processing</keyword>